<dbReference type="Gene3D" id="3.40.190.10">
    <property type="entry name" value="Periplasmic binding protein-like II"/>
    <property type="match status" value="1"/>
</dbReference>
<evidence type="ECO:0000313" key="2">
    <source>
        <dbReference type="EMBL" id="CUH69595.1"/>
    </source>
</evidence>
<keyword evidence="3" id="KW-0675">Receptor</keyword>
<evidence type="ECO:0000256" key="1">
    <source>
        <dbReference type="ARBA" id="ARBA00006987"/>
    </source>
</evidence>
<organism evidence="3 5">
    <name type="scientific">Thalassovita autumnalis</name>
    <dbReference type="NCBI Taxonomy" id="2072972"/>
    <lineage>
        <taxon>Bacteria</taxon>
        <taxon>Pseudomonadati</taxon>
        <taxon>Pseudomonadota</taxon>
        <taxon>Alphaproteobacteria</taxon>
        <taxon>Rhodobacterales</taxon>
        <taxon>Roseobacteraceae</taxon>
        <taxon>Thalassovita</taxon>
    </lineage>
</organism>
<dbReference type="PIRSF" id="PIRSF017082">
    <property type="entry name" value="YflP"/>
    <property type="match status" value="1"/>
</dbReference>
<dbReference type="Proteomes" id="UP000051086">
    <property type="component" value="Unassembled WGS sequence"/>
</dbReference>
<evidence type="ECO:0000313" key="4">
    <source>
        <dbReference type="Proteomes" id="UP000051086"/>
    </source>
</evidence>
<dbReference type="PANTHER" id="PTHR42928">
    <property type="entry name" value="TRICARBOXYLATE-BINDING PROTEIN"/>
    <property type="match status" value="1"/>
</dbReference>
<dbReference type="InterPro" id="IPR005064">
    <property type="entry name" value="BUG"/>
</dbReference>
<evidence type="ECO:0000313" key="3">
    <source>
        <dbReference type="EMBL" id="CUH72998.1"/>
    </source>
</evidence>
<dbReference type="Pfam" id="PF03401">
    <property type="entry name" value="TctC"/>
    <property type="match status" value="1"/>
</dbReference>
<sequence length="322" mass="33841">MKVFTKICIGASVVLGGFAGNLLSHPQEAWAQQYPERTVEVVTHADAGGGTDVTTRMMMLRGRRELRTDMVVVNRPGKGGAAALAYMMSQAADGHTLLTFTSGHAAAIALGLSDVGVGDLRAIARGTDDPQILMARCGAFEDGAALIAAQQAGSLTYGVTQLRGVDELTAKLFAQRSDSHMPQLLVYSGGATLAQAVVDGAVQVAVLNYGEAGGQLEGGSLCPLIVLAEDRMSQLPNTPTGQELGVELALSTVRGFAVHRDTPDDVVAQLEEALLTAMRHPLYQGYLTSVGLDEKSVAGAEIWGEQIKAMVSQMQQSFGELK</sequence>
<reference evidence="2 4" key="2">
    <citation type="submission" date="2015-09" db="EMBL/GenBank/DDBJ databases">
        <authorList>
            <person name="Rodrigo-Torres L."/>
            <person name="Arahal D.R."/>
        </authorList>
    </citation>
    <scope>NUCLEOTIDE SEQUENCE [LARGE SCALE GENOMIC DNA]</scope>
    <source>
        <strain evidence="2 4">CECT 5118</strain>
    </source>
</reference>
<dbReference type="PANTHER" id="PTHR42928:SF5">
    <property type="entry name" value="BLR1237 PROTEIN"/>
    <property type="match status" value="1"/>
</dbReference>
<comment type="similarity">
    <text evidence="1">Belongs to the UPF0065 (bug) family.</text>
</comment>
<dbReference type="InterPro" id="IPR042100">
    <property type="entry name" value="Bug_dom1"/>
</dbReference>
<dbReference type="Proteomes" id="UP000051887">
    <property type="component" value="Unassembled WGS sequence"/>
</dbReference>
<evidence type="ECO:0000313" key="5">
    <source>
        <dbReference type="Proteomes" id="UP000051887"/>
    </source>
</evidence>
<dbReference type="CDD" id="cd07012">
    <property type="entry name" value="PBP2_Bug_TTT"/>
    <property type="match status" value="1"/>
</dbReference>
<dbReference type="OrthoDB" id="8970543at2"/>
<accession>A0A0P1FPA3</accession>
<dbReference type="Gene3D" id="3.40.190.150">
    <property type="entry name" value="Bordetella uptake gene, domain 1"/>
    <property type="match status" value="1"/>
</dbReference>
<dbReference type="EMBL" id="CYSC01000035">
    <property type="protein sequence ID" value="CUH72998.1"/>
    <property type="molecule type" value="Genomic_DNA"/>
</dbReference>
<dbReference type="RefSeq" id="WP_082626329.1">
    <property type="nucleotide sequence ID" value="NZ_CYSB01000040.1"/>
</dbReference>
<dbReference type="EMBL" id="CYSB01000040">
    <property type="protein sequence ID" value="CUH69595.1"/>
    <property type="molecule type" value="Genomic_DNA"/>
</dbReference>
<proteinExistence type="inferred from homology"/>
<keyword evidence="4" id="KW-1185">Reference proteome</keyword>
<dbReference type="AlphaFoldDB" id="A0A0P1FPA3"/>
<gene>
    <name evidence="2" type="ORF">TL5118_03563</name>
    <name evidence="3" type="ORF">TL5120_02803</name>
</gene>
<reference evidence="3 5" key="1">
    <citation type="submission" date="2015-09" db="EMBL/GenBank/DDBJ databases">
        <authorList>
            <consortium name="Swine Surveillance"/>
        </authorList>
    </citation>
    <scope>NUCLEOTIDE SEQUENCE [LARGE SCALE GENOMIC DNA]</scope>
    <source>
        <strain evidence="3 5">5120</strain>
    </source>
</reference>
<name>A0A0P1FPA3_9RHOB</name>
<protein>
    <submittedName>
        <fullName evidence="3">Tripartite tricarboxylate transporter family receptor</fullName>
    </submittedName>
</protein>